<proteinExistence type="predicted"/>
<dbReference type="OrthoDB" id="4542577at2"/>
<feature type="region of interest" description="Disordered" evidence="2">
    <location>
        <begin position="185"/>
        <end position="216"/>
    </location>
</feature>
<dbReference type="InterPro" id="IPR010998">
    <property type="entry name" value="Integrase_recombinase_N"/>
</dbReference>
<dbReference type="AlphaFoldDB" id="H5TS62"/>
<name>H5TS62_GORO1</name>
<reference evidence="3" key="1">
    <citation type="submission" date="2012-02" db="EMBL/GenBank/DDBJ databases">
        <title>Whole genome shotgun sequence of Gordonia otitidis NBRC 100426.</title>
        <authorList>
            <person name="Yoshida I."/>
            <person name="Hosoyama A."/>
            <person name="Tsuchikane K."/>
            <person name="Katsumata H."/>
            <person name="Yamazaki S."/>
            <person name="Fujita N."/>
        </authorList>
    </citation>
    <scope>NUCLEOTIDE SEQUENCE [LARGE SCALE GENOMIC DNA]</scope>
    <source>
        <strain evidence="3">NBRC 100426</strain>
    </source>
</reference>
<evidence type="ECO:0008006" key="5">
    <source>
        <dbReference type="Google" id="ProtNLM"/>
    </source>
</evidence>
<dbReference type="EMBL" id="BAFB01000207">
    <property type="protein sequence ID" value="GAB36320.1"/>
    <property type="molecule type" value="Genomic_DNA"/>
</dbReference>
<gene>
    <name evidence="3" type="ORF">GOOTI_207_00050</name>
</gene>
<dbReference type="SUPFAM" id="SSF47823">
    <property type="entry name" value="lambda integrase-like, N-terminal domain"/>
    <property type="match status" value="1"/>
</dbReference>
<evidence type="ECO:0000256" key="2">
    <source>
        <dbReference type="SAM" id="MobiDB-lite"/>
    </source>
</evidence>
<protein>
    <recommendedName>
        <fullName evidence="5">Recombinase</fullName>
    </recommendedName>
</protein>
<evidence type="ECO:0000313" key="4">
    <source>
        <dbReference type="Proteomes" id="UP000005038"/>
    </source>
</evidence>
<keyword evidence="1" id="KW-0238">DNA-binding</keyword>
<evidence type="ECO:0000313" key="3">
    <source>
        <dbReference type="EMBL" id="GAB36320.1"/>
    </source>
</evidence>
<evidence type="ECO:0000256" key="1">
    <source>
        <dbReference type="ARBA" id="ARBA00023125"/>
    </source>
</evidence>
<dbReference type="Gene3D" id="1.10.150.130">
    <property type="match status" value="1"/>
</dbReference>
<feature type="compositionally biased region" description="Pro residues" evidence="2">
    <location>
        <begin position="202"/>
        <end position="213"/>
    </location>
</feature>
<dbReference type="STRING" id="1108044.GOOTI_207_00050"/>
<comment type="caution">
    <text evidence="3">The sequence shown here is derived from an EMBL/GenBank/DDBJ whole genome shotgun (WGS) entry which is preliminary data.</text>
</comment>
<dbReference type="RefSeq" id="WP_007240502.1">
    <property type="nucleotide sequence ID" value="NZ_BAFB01000207.1"/>
</dbReference>
<dbReference type="Proteomes" id="UP000005038">
    <property type="component" value="Unassembled WGS sequence"/>
</dbReference>
<sequence>MTIDVPATYRSEWTLFADWCAAFDVPSLPASPVTVAQFLAHENPHASRVVRRRRASAINAVHRAAHLPTPGTSTAVRRLLSTRRRHSDLARQRIRELPVTGWPAGLFGRRDALILWLVAVAGLPSSSLAELRCSDITMPTVTTIRIGGVHHVEIPVDVDDPFGLLPVWKRWMRIRNIMATRPGTAPLVRPLTNAKPVDISQPPSPQPPPPPARPDYALIPALDQWGNQQALPGHNDEGLSTSAVLAVVNTHLHGRGRGITRRDDWVQRVLDRTAPESSDEPEPVIVPALPDHHNDGVQARKRAMEVFDGIDDTFADIDRRTAELLERTEQILNGLD</sequence>
<keyword evidence="4" id="KW-1185">Reference proteome</keyword>
<accession>H5TS62</accession>
<organism evidence="3 4">
    <name type="scientific">Gordonia otitidis (strain DSM 44809 / CCUG 52243 / JCM 12355 / NBRC 100426 / IFM 10032)</name>
    <dbReference type="NCBI Taxonomy" id="1108044"/>
    <lineage>
        <taxon>Bacteria</taxon>
        <taxon>Bacillati</taxon>
        <taxon>Actinomycetota</taxon>
        <taxon>Actinomycetes</taxon>
        <taxon>Mycobacteriales</taxon>
        <taxon>Gordoniaceae</taxon>
        <taxon>Gordonia</taxon>
    </lineage>
</organism>
<dbReference type="GO" id="GO:0003677">
    <property type="term" value="F:DNA binding"/>
    <property type="evidence" value="ECO:0007669"/>
    <property type="project" value="UniProtKB-KW"/>
</dbReference>